<feature type="chain" id="PRO_5002197545" evidence="1">
    <location>
        <begin position="34"/>
        <end position="365"/>
    </location>
</feature>
<dbReference type="PANTHER" id="PTHR31528:SF15">
    <property type="entry name" value="RIBOFLAVIN-BINDING PROTEIN RIBY"/>
    <property type="match status" value="1"/>
</dbReference>
<dbReference type="OrthoDB" id="8713025at2"/>
<dbReference type="RefSeq" id="WP_015064657.1">
    <property type="nucleotide sequence ID" value="NC_019382.1"/>
</dbReference>
<dbReference type="SUPFAM" id="SSF53850">
    <property type="entry name" value="Periplasmic binding protein-like II"/>
    <property type="match status" value="1"/>
</dbReference>
<dbReference type="KEGG" id="bbh:BN112_3067"/>
<sequence length="365" mass="39783">MIGIEHLKRHARRGILAGAAAMALAATGGAANAAEKVTFAYGTNISLSNAPTLMAIGMGYFKEAGLDVQATFFQGAAVMLPQVTQKHITFGWITPDPLVISSQPGRDALPVKMFYNGIYLSPFEVVVTKNSPARSLADLKGKKIGVGAMSWGNLAVTKAMMKKLGLELQRDYEFVPVGVGATAFRALADDKVQALNLFDTFHVQMEQMGADLRRLPMDQSYRELFSSGWIAHQDTLRERPELVVAFARAAAKGVVACNANPQACVQNFWKLYPATKPADGTEEKKLADAVQILKVRLATMLPEQGPQQMGYYTEQSWHDYVDVLYEGGQLSTKDVDVKPLYTNQFVKDINDFDAAAVASAAKQLK</sequence>
<dbReference type="HOGENOM" id="CLU_028871_4_0_4"/>
<dbReference type="Proteomes" id="UP000007564">
    <property type="component" value="Chromosome"/>
</dbReference>
<keyword evidence="1" id="KW-0732">Signal</keyword>
<organism evidence="3 4">
    <name type="scientific">Bordetella bronchiseptica 253</name>
    <dbReference type="NCBI Taxonomy" id="568707"/>
    <lineage>
        <taxon>Bacteria</taxon>
        <taxon>Pseudomonadati</taxon>
        <taxon>Pseudomonadota</taxon>
        <taxon>Betaproteobacteria</taxon>
        <taxon>Burkholderiales</taxon>
        <taxon>Alcaligenaceae</taxon>
        <taxon>Bordetella</taxon>
    </lineage>
</organism>
<dbReference type="PANTHER" id="PTHR31528">
    <property type="entry name" value="4-AMINO-5-HYDROXYMETHYL-2-METHYLPYRIMIDINE PHOSPHATE SYNTHASE THI11-RELATED"/>
    <property type="match status" value="1"/>
</dbReference>
<dbReference type="Pfam" id="PF09084">
    <property type="entry name" value="NMT1"/>
    <property type="match status" value="1"/>
</dbReference>
<evidence type="ECO:0000313" key="3">
    <source>
        <dbReference type="EMBL" id="CCJ54984.1"/>
    </source>
</evidence>
<evidence type="ECO:0000256" key="1">
    <source>
        <dbReference type="SAM" id="SignalP"/>
    </source>
</evidence>
<feature type="signal peptide" evidence="1">
    <location>
        <begin position="1"/>
        <end position="33"/>
    </location>
</feature>
<gene>
    <name evidence="3" type="ORF">BN112_3067</name>
</gene>
<reference evidence="3 4" key="1">
    <citation type="journal article" date="2012" name="BMC Genomics">
        <title>Comparative genomics of the classical Bordetella subspecies: the evolution and exchange of virulence-associated diversity amongst closely related pathogens.</title>
        <authorList>
            <person name="Park J."/>
            <person name="Zhang Y."/>
            <person name="Buboltz A.M."/>
            <person name="Zhang X."/>
            <person name="Schuster S.C."/>
            <person name="Ahuja U."/>
            <person name="Liu M."/>
            <person name="Miller J.F."/>
            <person name="Sebaihia M."/>
            <person name="Bentley S.D."/>
            <person name="Parkhill J."/>
            <person name="Harvill E.T."/>
        </authorList>
    </citation>
    <scope>NUCLEOTIDE SEQUENCE [LARGE SCALE GENOMIC DNA]</scope>
    <source>
        <strain evidence="3 4">253</strain>
    </source>
</reference>
<protein>
    <submittedName>
        <fullName evidence="3">Putative exported protein</fullName>
    </submittedName>
</protein>
<proteinExistence type="predicted"/>
<dbReference type="InterPro" id="IPR027939">
    <property type="entry name" value="NMT1/THI5"/>
</dbReference>
<accession>A0A0C6P8L8</accession>
<name>A0A0C6P8L8_BORBO</name>
<dbReference type="GO" id="GO:0009228">
    <property type="term" value="P:thiamine biosynthetic process"/>
    <property type="evidence" value="ECO:0007669"/>
    <property type="project" value="InterPro"/>
</dbReference>
<dbReference type="EMBL" id="HE965806">
    <property type="protein sequence ID" value="CCJ54984.1"/>
    <property type="molecule type" value="Genomic_DNA"/>
</dbReference>
<dbReference type="InterPro" id="IPR015168">
    <property type="entry name" value="SsuA/THI5"/>
</dbReference>
<dbReference type="AlphaFoldDB" id="A0A0C6P8L8"/>
<dbReference type="Gene3D" id="3.40.190.10">
    <property type="entry name" value="Periplasmic binding protein-like II"/>
    <property type="match status" value="2"/>
</dbReference>
<evidence type="ECO:0000259" key="2">
    <source>
        <dbReference type="Pfam" id="PF09084"/>
    </source>
</evidence>
<feature type="domain" description="SsuA/THI5-like" evidence="2">
    <location>
        <begin position="50"/>
        <end position="263"/>
    </location>
</feature>
<evidence type="ECO:0000313" key="4">
    <source>
        <dbReference type="Proteomes" id="UP000007564"/>
    </source>
</evidence>